<reference evidence="1 2" key="1">
    <citation type="submission" date="2022-10" db="EMBL/GenBank/DDBJ databases">
        <title>Janthinobacterium sp. hw3 Genome sequencing.</title>
        <authorList>
            <person name="Park S."/>
        </authorList>
    </citation>
    <scope>NUCLEOTIDE SEQUENCE [LARGE SCALE GENOMIC DNA]</scope>
    <source>
        <strain evidence="2">hw3</strain>
    </source>
</reference>
<dbReference type="Proteomes" id="UP001221208">
    <property type="component" value="Unassembled WGS sequence"/>
</dbReference>
<gene>
    <name evidence="1" type="ORF">OIK44_24150</name>
</gene>
<dbReference type="Pfam" id="PF13289">
    <property type="entry name" value="SIR2_2"/>
    <property type="match status" value="1"/>
</dbReference>
<comment type="caution">
    <text evidence="1">The sequence shown here is derived from an EMBL/GenBank/DDBJ whole genome shotgun (WGS) entry which is preliminary data.</text>
</comment>
<name>A0ABT5K6R3_9BURK</name>
<dbReference type="EMBL" id="JAQQXR010000016">
    <property type="protein sequence ID" value="MDC8760683.1"/>
    <property type="molecule type" value="Genomic_DNA"/>
</dbReference>
<evidence type="ECO:0000313" key="1">
    <source>
        <dbReference type="EMBL" id="MDC8760683.1"/>
    </source>
</evidence>
<dbReference type="RefSeq" id="WP_273674616.1">
    <property type="nucleotide sequence ID" value="NZ_JAQQXR010000016.1"/>
</dbReference>
<sequence length="587" mass="65464">MPAEIDPISSLAFSISTNKGVYALLLGSGVSRSSKIPTGWEITLDLVRKVAALQGAECEPDPSAWYLATFGKQPDYSELLDVLCKSPAERQQLVRAYLEPTDEERSEGDKQPTPAHRAIANLVKAGFVRVILTTNFDKLTELALHDVGVVPTVLSSVDHIAGALPLVHTACTIIKIHGDYLDTRIRNTASELAEYPEEFKQLLDRVFDEYGLIVCGWSAEWDDALRAALVRAPYRRFSTYWATRGDPGMQAQDLIKRRAAHVVPIGGADAFFSKLGELVTILESFSQPHPLSTAAAVASLKKYLSEEKYAIQLDDLVSEETNRVLNVMHGQKFDMSPRDLDSKSLGDRVHAYEAVSTTLIEMAAVAGYWAKPEQLKPWLRSVAKVSQRKHESGLVALVEFQRYPACLIAYALGLGAVAAGNLNVLRELFSTRIVKEHRNDVLAVVALNPVAMFERGTAGAKLLPGKDRHYLPLNSWLEDYFAPFGGRLFQSDQEYRNGFDKLEFLWSLAYAHSIRANDGHFWVPFGNFIYRSDRYSQLMKEFRDSLTTAGDQSPYVLSSIFGTSAQQCLEILDKIEPVAAEWSRQRW</sequence>
<accession>A0ABT5K6R3</accession>
<keyword evidence="2" id="KW-1185">Reference proteome</keyword>
<dbReference type="InterPro" id="IPR029035">
    <property type="entry name" value="DHS-like_NAD/FAD-binding_dom"/>
</dbReference>
<proteinExistence type="predicted"/>
<organism evidence="1 2">
    <name type="scientific">Janthinobacterium fluminis</name>
    <dbReference type="NCBI Taxonomy" id="2987524"/>
    <lineage>
        <taxon>Bacteria</taxon>
        <taxon>Pseudomonadati</taxon>
        <taxon>Pseudomonadota</taxon>
        <taxon>Betaproteobacteria</taxon>
        <taxon>Burkholderiales</taxon>
        <taxon>Oxalobacteraceae</taxon>
        <taxon>Janthinobacterium</taxon>
    </lineage>
</organism>
<dbReference type="SUPFAM" id="SSF52467">
    <property type="entry name" value="DHS-like NAD/FAD-binding domain"/>
    <property type="match status" value="1"/>
</dbReference>
<dbReference type="Gene3D" id="3.40.50.1220">
    <property type="entry name" value="TPP-binding domain"/>
    <property type="match status" value="1"/>
</dbReference>
<protein>
    <submittedName>
        <fullName evidence="1">SIR2 family protein</fullName>
    </submittedName>
</protein>
<evidence type="ECO:0000313" key="2">
    <source>
        <dbReference type="Proteomes" id="UP001221208"/>
    </source>
</evidence>